<dbReference type="PROSITE" id="PS51257">
    <property type="entry name" value="PROKAR_LIPOPROTEIN"/>
    <property type="match status" value="1"/>
</dbReference>
<dbReference type="EMBL" id="CP039339">
    <property type="protein sequence ID" value="QCX49357.1"/>
    <property type="molecule type" value="Genomic_DNA"/>
</dbReference>
<organism evidence="1 2">
    <name type="scientific">Ralstonia solanacearum</name>
    <name type="common">Pseudomonas solanacearum</name>
    <dbReference type="NCBI Taxonomy" id="305"/>
    <lineage>
        <taxon>Bacteria</taxon>
        <taxon>Pseudomonadati</taxon>
        <taxon>Pseudomonadota</taxon>
        <taxon>Betaproteobacteria</taxon>
        <taxon>Burkholderiales</taxon>
        <taxon>Burkholderiaceae</taxon>
        <taxon>Ralstonia</taxon>
        <taxon>Ralstonia solanacearum species complex</taxon>
    </lineage>
</organism>
<protein>
    <recommendedName>
        <fullName evidence="3">Lipoprotein</fullName>
    </recommendedName>
</protein>
<evidence type="ECO:0008006" key="3">
    <source>
        <dbReference type="Google" id="ProtNLM"/>
    </source>
</evidence>
<name>A0AA92ECH4_RALSL</name>
<evidence type="ECO:0000313" key="1">
    <source>
        <dbReference type="EMBL" id="QCX49357.1"/>
    </source>
</evidence>
<accession>A0AA92ECH4</accession>
<reference evidence="1 2" key="1">
    <citation type="submission" date="2019-04" db="EMBL/GenBank/DDBJ databases">
        <title>Complete Genome of UW386 and Higher Quality Genome of UW700.</title>
        <authorList>
            <person name="Jacobs J."/>
            <person name="Perez A."/>
            <person name="Steidl O."/>
            <person name="Allen C."/>
        </authorList>
    </citation>
    <scope>NUCLEOTIDE SEQUENCE [LARGE SCALE GENOMIC DNA]</scope>
    <source>
        <strain evidence="1 2">UW386</strain>
    </source>
</reference>
<dbReference type="AlphaFoldDB" id="A0AA92ECH4"/>
<sequence length="163" mass="18390">MEIRSTVLVASILIGSLSLLACAEQPRGRPITAEGWKRIEEEVKLTRLEREKFDASHPLKGQVADPALRQLHDEGYACHIGYLDLPRIAKGTSATFEFVRTPLVFCMQRSTQPDDFCMERHVNLSIGWQDPKAPESELRAQLISSVITDRAFRCDTASDVKHR</sequence>
<proteinExistence type="predicted"/>
<dbReference type="Proteomes" id="UP000310553">
    <property type="component" value="Chromosome"/>
</dbReference>
<evidence type="ECO:0000313" key="2">
    <source>
        <dbReference type="Proteomes" id="UP000310553"/>
    </source>
</evidence>
<gene>
    <name evidence="1" type="ORF">E7Z57_09715</name>
</gene>